<dbReference type="SUPFAM" id="SSF50370">
    <property type="entry name" value="Ricin B-like lectins"/>
    <property type="match status" value="1"/>
</dbReference>
<dbReference type="VEuPathDB" id="MicrosporidiaDB:AAJ76_1000019447"/>
<proteinExistence type="predicted"/>
<evidence type="ECO:0000313" key="2">
    <source>
        <dbReference type="Proteomes" id="UP000034350"/>
    </source>
</evidence>
<sequence length="187" mass="22113">MFFFFFLNTTQFYIKNAYNDIFVCDRLPGVPGRLAKPCSRSHGIDFITNVDNNGFMTLKHQDTEHVLTVDPEDNLLKFSWHNPDLTEKFMFVMISPLNYIIKYKDGCLTYDKNDHKYFLDACAKTDAQMFQILTHYEYKKSKNYKRRYAIIKNEGFPIYGDSESTYASSCKVKRKCLFKKSRIRSTF</sequence>
<keyword evidence="2" id="KW-1185">Reference proteome</keyword>
<dbReference type="GeneID" id="36318404"/>
<gene>
    <name evidence="1" type="ORF">AAJ76_1000019447</name>
</gene>
<comment type="caution">
    <text evidence="1">The sequence shown here is derived from an EMBL/GenBank/DDBJ whole genome shotgun (WGS) entry which is preliminary data.</text>
</comment>
<dbReference type="Proteomes" id="UP000034350">
    <property type="component" value="Unassembled WGS sequence"/>
</dbReference>
<organism evidence="1 2">
    <name type="scientific">Vairimorpha ceranae</name>
    <dbReference type="NCBI Taxonomy" id="40302"/>
    <lineage>
        <taxon>Eukaryota</taxon>
        <taxon>Fungi</taxon>
        <taxon>Fungi incertae sedis</taxon>
        <taxon>Microsporidia</taxon>
        <taxon>Nosematidae</taxon>
        <taxon>Vairimorpha</taxon>
    </lineage>
</organism>
<evidence type="ECO:0000313" key="1">
    <source>
        <dbReference type="EMBL" id="KKO75866.1"/>
    </source>
</evidence>
<dbReference type="AlphaFoldDB" id="A0A0F9WET7"/>
<dbReference type="EMBL" id="JPQZ01000010">
    <property type="protein sequence ID" value="KKO75866.1"/>
    <property type="molecule type" value="Genomic_DNA"/>
</dbReference>
<name>A0A0F9WET7_9MICR</name>
<dbReference type="RefSeq" id="XP_024331608.1">
    <property type="nucleotide sequence ID" value="XM_024473510.1"/>
</dbReference>
<accession>A0A0F9WET7</accession>
<dbReference type="VEuPathDB" id="MicrosporidiaDB:NCER_100574"/>
<protein>
    <submittedName>
        <fullName evidence="1">Uncharacterized protein</fullName>
    </submittedName>
</protein>
<reference evidence="1 2" key="1">
    <citation type="journal article" date="2015" name="Environ. Microbiol.">
        <title>Genome analyses suggest the presence of polyploidy and recent human-driven expansions in eight global populations of the honeybee pathogen Nosema ceranae.</title>
        <authorList>
            <person name="Pelin A."/>
            <person name="Selman M."/>
            <person name="Aris-Brosou S."/>
            <person name="Farinelli L."/>
            <person name="Corradi N."/>
        </authorList>
    </citation>
    <scope>NUCLEOTIDE SEQUENCE [LARGE SCALE GENOMIC DNA]</scope>
    <source>
        <strain evidence="1 2">PA08 1199</strain>
    </source>
</reference>
<dbReference type="InterPro" id="IPR035992">
    <property type="entry name" value="Ricin_B-like_lectins"/>
</dbReference>